<keyword evidence="2" id="KW-0597">Phosphoprotein</keyword>
<feature type="domain" description="AMP-dependent synthetase/ligase" evidence="3">
    <location>
        <begin position="17"/>
        <end position="331"/>
    </location>
</feature>
<evidence type="ECO:0000256" key="1">
    <source>
        <dbReference type="ARBA" id="ARBA00022450"/>
    </source>
</evidence>
<accession>A0AAI8VGG3</accession>
<reference evidence="5" key="1">
    <citation type="submission" date="2023-10" db="EMBL/GenBank/DDBJ databases">
        <authorList>
            <person name="Hackl T."/>
        </authorList>
    </citation>
    <scope>NUCLEOTIDE SEQUENCE</scope>
</reference>
<name>A0AAI8VGG3_9PEZI</name>
<evidence type="ECO:0000313" key="6">
    <source>
        <dbReference type="Proteomes" id="UP001295740"/>
    </source>
</evidence>
<dbReference type="Pfam" id="PF00501">
    <property type="entry name" value="AMP-binding"/>
    <property type="match status" value="1"/>
</dbReference>
<organism evidence="5 6">
    <name type="scientific">Anthostomella pinea</name>
    <dbReference type="NCBI Taxonomy" id="933095"/>
    <lineage>
        <taxon>Eukaryota</taxon>
        <taxon>Fungi</taxon>
        <taxon>Dikarya</taxon>
        <taxon>Ascomycota</taxon>
        <taxon>Pezizomycotina</taxon>
        <taxon>Sordariomycetes</taxon>
        <taxon>Xylariomycetidae</taxon>
        <taxon>Xylariales</taxon>
        <taxon>Xylariaceae</taxon>
        <taxon>Anthostomella</taxon>
    </lineage>
</organism>
<dbReference type="AlphaFoldDB" id="A0AAI8VGG3"/>
<dbReference type="InterPro" id="IPR051414">
    <property type="entry name" value="Adenylate-forming_Reductase"/>
</dbReference>
<evidence type="ECO:0000259" key="3">
    <source>
        <dbReference type="Pfam" id="PF00501"/>
    </source>
</evidence>
<dbReference type="PANTHER" id="PTHR43439:SF2">
    <property type="entry name" value="ENZYME, PUTATIVE (JCVI)-RELATED"/>
    <property type="match status" value="1"/>
</dbReference>
<dbReference type="InterPro" id="IPR036291">
    <property type="entry name" value="NAD(P)-bd_dom_sf"/>
</dbReference>
<proteinExistence type="predicted"/>
<evidence type="ECO:0000313" key="5">
    <source>
        <dbReference type="EMBL" id="CAJ2504504.1"/>
    </source>
</evidence>
<dbReference type="Gene3D" id="3.40.50.720">
    <property type="entry name" value="NAD(P)-binding Rossmann-like Domain"/>
    <property type="match status" value="1"/>
</dbReference>
<comment type="caution">
    <text evidence="5">The sequence shown here is derived from an EMBL/GenBank/DDBJ whole genome shotgun (WGS) entry which is preliminary data.</text>
</comment>
<evidence type="ECO:0000256" key="2">
    <source>
        <dbReference type="ARBA" id="ARBA00022553"/>
    </source>
</evidence>
<feature type="domain" description="Thioester reductase (TE)" evidence="4">
    <location>
        <begin position="679"/>
        <end position="916"/>
    </location>
</feature>
<dbReference type="Gene3D" id="3.40.50.12780">
    <property type="entry name" value="N-terminal domain of ligase-like"/>
    <property type="match status" value="1"/>
</dbReference>
<dbReference type="Pfam" id="PF07993">
    <property type="entry name" value="NAD_binding_4"/>
    <property type="match status" value="1"/>
</dbReference>
<gene>
    <name evidence="5" type="ORF">KHLLAP_LOCUS4972</name>
</gene>
<keyword evidence="6" id="KW-1185">Reference proteome</keyword>
<dbReference type="PANTHER" id="PTHR43439">
    <property type="entry name" value="PHENYLACETATE-COENZYME A LIGASE"/>
    <property type="match status" value="1"/>
</dbReference>
<dbReference type="InterPro" id="IPR042099">
    <property type="entry name" value="ANL_N_sf"/>
</dbReference>
<dbReference type="Proteomes" id="UP001295740">
    <property type="component" value="Unassembled WGS sequence"/>
</dbReference>
<dbReference type="SUPFAM" id="SSF56801">
    <property type="entry name" value="Acetyl-CoA synthetase-like"/>
    <property type="match status" value="1"/>
</dbReference>
<dbReference type="SUPFAM" id="SSF51735">
    <property type="entry name" value="NAD(P)-binding Rossmann-fold domains"/>
    <property type="match status" value="1"/>
</dbReference>
<keyword evidence="1" id="KW-0596">Phosphopantetheine</keyword>
<sequence>MSTITDDLLPNIIRRQQHRKRPYATVVGVDGILHELSYSDLENASNRASWFLTERTADEEVLYMGPSDIRYLIWVIAAMKTGKCVLFPSLANQIPANQRFFETVGTKTLLYAPEAAGLLAPLRDATQGTITHIASPTYDELMSAETAPVYPFDKSADDLQDTIFLGLHTSGTSGHPKPIYWNNAALRTIPSFLDPGLKALCGDGSSLMMELFQGHNMLSPFPLFHFGGIGPALGSIYSDNTLVLPGPGVRLSPENYTILLQKGECTATLAPPSVLESMLSYPPGVDALAALQCVAYTGGPLNPGRGAALAKRLPHLFTILASTEGGAGHFLSSGDSSRWDSFKFVDVGQRMEEVSPGIYELVYPRTELVDRTYAFFHTQPHVSREFRTSDLFSPVDGQSGWWKYRGRADNWIAMSNGVKMDPTEMEVTIAAHPDVTGVLVAGSHRFRLCLLIELKSDITDPSLEQLWPTIEAANKKVSKSGRVPKELVILARPDKPFLRAGKGTIQRRLTVQAYENDIERLYEQVEEGLLTSGVALPLSTEPEDLVPFLRDLCSQTLLDDDDGRTIDGDDDLRASGLDSLSTFILLARLKASLRKYGVESQRLHRIDNKLLYSAATCRQLASHISQVLSDANSSEEPIEHRDDSATTQMLERYNVELQKLIRNPESQTGQKPDAEVVVLTGSTGSLGSYILSSLLARSDVKKVFCLNREGGTKKQSASFKARGLPDLPIDDGRVVFFQTNLAEPKLGLSDEDYASLTREATSVIHNAFPVNFLLSLQSFEPQFQSLLNLLRVGAEGQYSPPVFFVSSITAATPVTSNAHEGTVQEEVLDLDQATSLLPQGYARAKYVCEQLLAKYASATGAKAAVLRVGQVCGPLSGTGVWNASEWVPSLVRSSKFLGAIPDSLGSLEVNWVPVDKLGDIVTEIVCGAQEQSDAGRFPVYNVVNPTTTPWSALLPALETIAPMAVVPASDWVARLQKSERESHVIHENPAAKLVDFYEQTLVSGEMAARVECGNLLRASETAAKLPAISQEHMARWVRSWGF</sequence>
<dbReference type="EMBL" id="CAUWAG010000006">
    <property type="protein sequence ID" value="CAJ2504504.1"/>
    <property type="molecule type" value="Genomic_DNA"/>
</dbReference>
<protein>
    <submittedName>
        <fullName evidence="5">Uu.00g118980.m01.CDS01</fullName>
    </submittedName>
</protein>
<evidence type="ECO:0000259" key="4">
    <source>
        <dbReference type="Pfam" id="PF07993"/>
    </source>
</evidence>
<dbReference type="InterPro" id="IPR013120">
    <property type="entry name" value="FAR_NAD-bd"/>
</dbReference>
<dbReference type="InterPro" id="IPR000873">
    <property type="entry name" value="AMP-dep_synth/lig_dom"/>
</dbReference>
<dbReference type="Pfam" id="PF23562">
    <property type="entry name" value="AMP-binding_C_3"/>
    <property type="match status" value="1"/>
</dbReference>